<gene>
    <name evidence="2" type="ORF">D6B99_02680</name>
</gene>
<reference evidence="2 3" key="1">
    <citation type="submission" date="2018-09" db="EMBL/GenBank/DDBJ databases">
        <title>Arachidicoccus sp. nov., a bacterium isolated from soil.</title>
        <authorList>
            <person name="Weon H.-Y."/>
            <person name="Kwon S.-W."/>
            <person name="Lee S.A."/>
        </authorList>
    </citation>
    <scope>NUCLEOTIDE SEQUENCE [LARGE SCALE GENOMIC DNA]</scope>
    <source>
        <strain evidence="2 3">KIS59-12</strain>
    </source>
</reference>
<dbReference type="PANTHER" id="PTHR40455:SF1">
    <property type="entry name" value="ANTITOXIN HIGA"/>
    <property type="match status" value="1"/>
</dbReference>
<dbReference type="Gene3D" id="1.10.260.40">
    <property type="entry name" value="lambda repressor-like DNA-binding domains"/>
    <property type="match status" value="1"/>
</dbReference>
<dbReference type="EMBL" id="CP032489">
    <property type="protein sequence ID" value="AYD46618.1"/>
    <property type="molecule type" value="Genomic_DNA"/>
</dbReference>
<protein>
    <submittedName>
        <fullName evidence="2">Helix-turn-helix domain-containing protein</fullName>
    </submittedName>
</protein>
<keyword evidence="3" id="KW-1185">Reference proteome</keyword>
<dbReference type="Pfam" id="PF01381">
    <property type="entry name" value="HTH_3"/>
    <property type="match status" value="1"/>
</dbReference>
<evidence type="ECO:0000259" key="1">
    <source>
        <dbReference type="PROSITE" id="PS50943"/>
    </source>
</evidence>
<sequence length="118" mass="13639">MNLKPIKTEQDYNKALKRLELIFDAELGTKEGDELEILGILIEEYENKHFPIGLPDPVEAIKFRMEQLDYSQKDLANVTGSKSRANEILNRKRKLSLSMIRKLNEVLHIPSDVLIQAY</sequence>
<dbReference type="CDD" id="cd00093">
    <property type="entry name" value="HTH_XRE"/>
    <property type="match status" value="1"/>
</dbReference>
<feature type="domain" description="HTH cro/C1-type" evidence="1">
    <location>
        <begin position="61"/>
        <end position="114"/>
    </location>
</feature>
<proteinExistence type="predicted"/>
<dbReference type="SUPFAM" id="SSF47413">
    <property type="entry name" value="lambda repressor-like DNA-binding domains"/>
    <property type="match status" value="1"/>
</dbReference>
<name>A0A386HL41_9BACT</name>
<dbReference type="PANTHER" id="PTHR40455">
    <property type="entry name" value="ANTITOXIN HIGA"/>
    <property type="match status" value="1"/>
</dbReference>
<organism evidence="2 3">
    <name type="scientific">Arachidicoccus soli</name>
    <dbReference type="NCBI Taxonomy" id="2341117"/>
    <lineage>
        <taxon>Bacteria</taxon>
        <taxon>Pseudomonadati</taxon>
        <taxon>Bacteroidota</taxon>
        <taxon>Chitinophagia</taxon>
        <taxon>Chitinophagales</taxon>
        <taxon>Chitinophagaceae</taxon>
        <taxon>Arachidicoccus</taxon>
    </lineage>
</organism>
<dbReference type="PROSITE" id="PS50943">
    <property type="entry name" value="HTH_CROC1"/>
    <property type="match status" value="1"/>
</dbReference>
<dbReference type="RefSeq" id="WP_119984827.1">
    <property type="nucleotide sequence ID" value="NZ_CP032489.1"/>
</dbReference>
<dbReference type="Proteomes" id="UP000266118">
    <property type="component" value="Chromosome"/>
</dbReference>
<dbReference type="InterPro" id="IPR010982">
    <property type="entry name" value="Lambda_DNA-bd_dom_sf"/>
</dbReference>
<evidence type="ECO:0000313" key="2">
    <source>
        <dbReference type="EMBL" id="AYD46618.1"/>
    </source>
</evidence>
<accession>A0A386HL41</accession>
<dbReference type="AlphaFoldDB" id="A0A386HL41"/>
<dbReference type="GO" id="GO:0001046">
    <property type="term" value="F:core promoter sequence-specific DNA binding"/>
    <property type="evidence" value="ECO:0007669"/>
    <property type="project" value="TreeGrafter"/>
</dbReference>
<dbReference type="KEGG" id="ark:D6B99_02680"/>
<dbReference type="GO" id="GO:0006355">
    <property type="term" value="P:regulation of DNA-templated transcription"/>
    <property type="evidence" value="ECO:0007669"/>
    <property type="project" value="InterPro"/>
</dbReference>
<dbReference type="InterPro" id="IPR001387">
    <property type="entry name" value="Cro/C1-type_HTH"/>
</dbReference>
<dbReference type="SMART" id="SM00530">
    <property type="entry name" value="HTH_XRE"/>
    <property type="match status" value="1"/>
</dbReference>
<dbReference type="OrthoDB" id="9796786at2"/>
<dbReference type="InterPro" id="IPR039060">
    <property type="entry name" value="Antitox_HigA"/>
</dbReference>
<evidence type="ECO:0000313" key="3">
    <source>
        <dbReference type="Proteomes" id="UP000266118"/>
    </source>
</evidence>